<evidence type="ECO:0000256" key="8">
    <source>
        <dbReference type="PIRSR" id="PIRSR606225-1"/>
    </source>
</evidence>
<organism evidence="11 12">
    <name type="scientific">Plutella xylostella</name>
    <name type="common">Diamondback moth</name>
    <name type="synonym">Plutella maculipennis</name>
    <dbReference type="NCBI Taxonomy" id="51655"/>
    <lineage>
        <taxon>Eukaryota</taxon>
        <taxon>Metazoa</taxon>
        <taxon>Ecdysozoa</taxon>
        <taxon>Arthropoda</taxon>
        <taxon>Hexapoda</taxon>
        <taxon>Insecta</taxon>
        <taxon>Pterygota</taxon>
        <taxon>Neoptera</taxon>
        <taxon>Endopterygota</taxon>
        <taxon>Lepidoptera</taxon>
        <taxon>Glossata</taxon>
        <taxon>Ditrysia</taxon>
        <taxon>Yponomeutoidea</taxon>
        <taxon>Plutellidae</taxon>
        <taxon>Plutella</taxon>
    </lineage>
</organism>
<dbReference type="GO" id="GO:0003723">
    <property type="term" value="F:RNA binding"/>
    <property type="evidence" value="ECO:0007669"/>
    <property type="project" value="InterPro"/>
</dbReference>
<dbReference type="GO" id="GO:0071897">
    <property type="term" value="P:DNA biosynthetic process"/>
    <property type="evidence" value="ECO:0007669"/>
    <property type="project" value="UniProtKB-ARBA"/>
</dbReference>
<dbReference type="PROSITE" id="PS01129">
    <property type="entry name" value="PSI_RLU"/>
    <property type="match status" value="1"/>
</dbReference>
<evidence type="ECO:0000256" key="2">
    <source>
        <dbReference type="ARBA" id="ARBA00022553"/>
    </source>
</evidence>
<keyword evidence="2" id="KW-0597">Phosphoprotein</keyword>
<feature type="active site" evidence="8">
    <location>
        <position position="1183"/>
    </location>
</feature>
<sequence length="1523" mass="171513">MERDTAMDPTVEDLLKFIDKQALALENVGPACGQSQSPRHTSQQQHKEQRPASTGKPVAYTAAQEASCLLCKSNHKLYLCKSFQLMPATKRVQFAEEKGICNICLGTHSGKCRFYFRCAECKQKHHTLLHCDNDKVEGPQAAASPASLAANKKMTTNSVLLPTAQVKLLARDGTEMSFKALLDSGSQLSFISERAVQLLDLKPLQSNINIVGIVNTQASVKRCVPVDIHSLVNPFKLSTTCHVVERITCELPQRKFDISDFVIPPYVRLADKDFNIPSQIDLLMGADCFFQAMLPPESTIYESAAPPSGAQPSAPGARHPQLINTQFGYVIGGSLPTQVCNKVAVFKCTCESDINENLTNFWKSESVPEIYNEKSSEQELCEYVFQKTVQLKDDCFEVALPLKLPLEDVNDALGDSFHFALKRFLNLEKKLHKDPNLFIEYQKFIHDYINLNHGHFVDIESYQLSKDAVYFLPHHAVLKPDSKTTKLRTVFDASMKTNKKVSLNDLLLNGPTVQRDLFDILLLFRFGNYTFTTDIKQMFRNIRVIPEHTSLQNILWRDSPDETIKCIRLDRVSYGLKSSSYLATRCLKELAMHNERELPLASFILNNCTYVDDVLFSNSDLDLIIEAKSQLQQLLKKGSFKLHKWSANDSRILEDIPSTERHFDELEFQNDNCSIKTLGLQLIVHQDKFKIVSPESCDADNITKREILAYIGKFYDPMGFVGPIVVQAKSIMQKLWSSKSDWDSMPDDNIKSEWTEFLSSLAKMDPIYINRNVQFSDSDTVELIGFSDASSSTAYGCCVYLRVTDNEGKVHMHLLCSKSRINPLQNKNLTVPRLELNAALLLSVLIAKVTNTLKLKLKISKIYLFTDSQIVLAWLRTEVMKLTAYVANRVKAITNNTADCQWLYVNTKENPADYISRGVSPHELSGYDMWWHGPRFMHDSKYKFDENIQLPAELPESRASAAISSNVGSAARPVTDILQGIHKYSSIQKMGEKDSKNCILSCEKRKADDTDLNKDLKKAKLETKALKAKRPGFTDDRYNETSYYIENGLRKVFPYYFTFTTFTKGRWVGEKILDVFAREFRAHPAAEYERCIRAGTLTVNYDRVDPDYRLKHNDLLANVVHRHETPVLASQMSIIHIDDELLVIDKPCSLPVHPCGRYRHNTVVFILAKEYNLKNLRTIHRLDRLTSGLLLFGRSPKKARQMEHQIRNRQVQKEYVCRVDGEFPETEEIECLEPIEVVSYKIGVCKVSPKGKDCSTIFKRLGYNAKTNTSVVLCRPKTGRMHQIRVHLQFLGYPVVNDPLYNHPVFGPLRGKGGDTGGKTDEQLVRDLIAIHNAENWLGVDAGDDDLLFSKPPGDDKVGEDDDTGPASRESSPRLESPAPGITPASVVMMPATLPSPSSGSEAPMTVDAATTTSMGEPSPLGALAHAFTSVDTSNDDSNDAKSDKVTVATQTGCEPAAVSPVCAGDTPAADPHCYECRVRYRDPRPRDLVMYLHAWKYKGPGWEYETQLPQWADVDWEEADLS</sequence>
<evidence type="ECO:0000313" key="12">
    <source>
        <dbReference type="Proteomes" id="UP000653454"/>
    </source>
</evidence>
<evidence type="ECO:0000256" key="9">
    <source>
        <dbReference type="SAM" id="MobiDB-lite"/>
    </source>
</evidence>
<evidence type="ECO:0000313" key="11">
    <source>
        <dbReference type="EMBL" id="CAG9121515.1"/>
    </source>
</evidence>
<gene>
    <name evidence="11" type="ORF">PLXY2_LOCUS7350</name>
</gene>
<evidence type="ECO:0000256" key="5">
    <source>
        <dbReference type="ARBA" id="ARBA00057241"/>
    </source>
</evidence>
<dbReference type="Proteomes" id="UP000653454">
    <property type="component" value="Unassembled WGS sequence"/>
</dbReference>
<dbReference type="GO" id="GO:0006397">
    <property type="term" value="P:mRNA processing"/>
    <property type="evidence" value="ECO:0007669"/>
    <property type="project" value="UniProtKB-KW"/>
</dbReference>
<evidence type="ECO:0000256" key="1">
    <source>
        <dbReference type="ARBA" id="ARBA00010876"/>
    </source>
</evidence>
<dbReference type="GO" id="GO:0001522">
    <property type="term" value="P:pseudouridine synthesis"/>
    <property type="evidence" value="ECO:0007669"/>
    <property type="project" value="InterPro"/>
</dbReference>
<dbReference type="Gene3D" id="3.30.2350.10">
    <property type="entry name" value="Pseudouridine synthase"/>
    <property type="match status" value="1"/>
</dbReference>
<dbReference type="SUPFAM" id="SSF55120">
    <property type="entry name" value="Pseudouridine synthase"/>
    <property type="match status" value="1"/>
</dbReference>
<dbReference type="SUPFAM" id="SSF56672">
    <property type="entry name" value="DNA/RNA polymerases"/>
    <property type="match status" value="1"/>
</dbReference>
<evidence type="ECO:0000256" key="6">
    <source>
        <dbReference type="ARBA" id="ARBA00072682"/>
    </source>
</evidence>
<comment type="function">
    <text evidence="5">Pseudouridine synthase that catalyzes pseudouridylation of mRNAs.</text>
</comment>
<keyword evidence="12" id="KW-1185">Reference proteome</keyword>
<comment type="caution">
    <text evidence="11">The sequence shown here is derived from an EMBL/GenBank/DDBJ whole genome shotgun (WGS) entry which is preliminary data.</text>
</comment>
<name>A0A8S4F0H6_PLUXY</name>
<dbReference type="Pfam" id="PF05380">
    <property type="entry name" value="Peptidase_A17"/>
    <property type="match status" value="1"/>
</dbReference>
<dbReference type="InterPro" id="IPR020103">
    <property type="entry name" value="PsdUridine_synth_cat_dom_sf"/>
</dbReference>
<evidence type="ECO:0000259" key="10">
    <source>
        <dbReference type="Pfam" id="PF00849"/>
    </source>
</evidence>
<dbReference type="InterPro" id="IPR006225">
    <property type="entry name" value="PsdUridine_synth_RluC/D"/>
</dbReference>
<protein>
    <recommendedName>
        <fullName evidence="6">Pseudouridylate synthase RPUSD2</fullName>
    </recommendedName>
    <alternativeName>
        <fullName evidence="7">RNA pseudouridylate synthase domain-containing protein 2</fullName>
    </alternativeName>
</protein>
<dbReference type="InterPro" id="IPR021109">
    <property type="entry name" value="Peptidase_aspartic_dom_sf"/>
</dbReference>
<dbReference type="CDD" id="cd02557">
    <property type="entry name" value="PseudoU_synth_ScRIB2"/>
    <property type="match status" value="1"/>
</dbReference>
<dbReference type="CDD" id="cd00303">
    <property type="entry name" value="retropepsin_like"/>
    <property type="match status" value="1"/>
</dbReference>
<dbReference type="Gene3D" id="2.40.70.10">
    <property type="entry name" value="Acid Proteases"/>
    <property type="match status" value="1"/>
</dbReference>
<evidence type="ECO:0000256" key="4">
    <source>
        <dbReference type="ARBA" id="ARBA00023235"/>
    </source>
</evidence>
<dbReference type="PANTHER" id="PTHR47331:SF4">
    <property type="entry name" value="PEPTIDASE S1 DOMAIN-CONTAINING PROTEIN"/>
    <property type="match status" value="1"/>
</dbReference>
<feature type="region of interest" description="Disordered" evidence="9">
    <location>
        <begin position="30"/>
        <end position="56"/>
    </location>
</feature>
<evidence type="ECO:0000256" key="3">
    <source>
        <dbReference type="ARBA" id="ARBA00022664"/>
    </source>
</evidence>
<comment type="similarity">
    <text evidence="1">Belongs to the pseudouridine synthase RluA family.</text>
</comment>
<evidence type="ECO:0000256" key="7">
    <source>
        <dbReference type="ARBA" id="ARBA00080257"/>
    </source>
</evidence>
<dbReference type="InterPro" id="IPR008042">
    <property type="entry name" value="Retrotrans_Pao"/>
</dbReference>
<dbReference type="GO" id="GO:0009982">
    <property type="term" value="F:pseudouridine synthase activity"/>
    <property type="evidence" value="ECO:0007669"/>
    <property type="project" value="InterPro"/>
</dbReference>
<keyword evidence="3" id="KW-0507">mRNA processing</keyword>
<feature type="region of interest" description="Disordered" evidence="9">
    <location>
        <begin position="1345"/>
        <end position="1406"/>
    </location>
</feature>
<keyword evidence="4" id="KW-0413">Isomerase</keyword>
<accession>A0A8S4F0H6</accession>
<dbReference type="InterPro" id="IPR006145">
    <property type="entry name" value="PsdUridine_synth_RsuA/RluA"/>
</dbReference>
<dbReference type="PANTHER" id="PTHR47331">
    <property type="entry name" value="PHD-TYPE DOMAIN-CONTAINING PROTEIN"/>
    <property type="match status" value="1"/>
</dbReference>
<dbReference type="Pfam" id="PF00849">
    <property type="entry name" value="PseudoU_synth_2"/>
    <property type="match status" value="1"/>
</dbReference>
<dbReference type="FunFam" id="3.30.2350.10:FF:000010">
    <property type="entry name" value="RNA pseudouridine synthase domain-containing 2"/>
    <property type="match status" value="1"/>
</dbReference>
<proteinExistence type="inferred from homology"/>
<dbReference type="InterPro" id="IPR043502">
    <property type="entry name" value="DNA/RNA_pol_sf"/>
</dbReference>
<dbReference type="InterPro" id="IPR006224">
    <property type="entry name" value="PsdUridine_synth_RluA-like_CS"/>
</dbReference>
<feature type="compositionally biased region" description="Polar residues" evidence="9">
    <location>
        <begin position="33"/>
        <end position="44"/>
    </location>
</feature>
<dbReference type="EMBL" id="CAJHNJ030000025">
    <property type="protein sequence ID" value="CAG9121515.1"/>
    <property type="molecule type" value="Genomic_DNA"/>
</dbReference>
<feature type="domain" description="Pseudouridine synthase RsuA/RluA-like" evidence="10">
    <location>
        <begin position="1141"/>
        <end position="1289"/>
    </location>
</feature>
<reference evidence="11" key="1">
    <citation type="submission" date="2020-11" db="EMBL/GenBank/DDBJ databases">
        <authorList>
            <person name="Whiteford S."/>
        </authorList>
    </citation>
    <scope>NUCLEOTIDE SEQUENCE</scope>
</reference>
<dbReference type="NCBIfam" id="TIGR00005">
    <property type="entry name" value="rluA_subfam"/>
    <property type="match status" value="1"/>
</dbReference>